<keyword evidence="1" id="KW-0472">Membrane</keyword>
<feature type="transmembrane region" description="Helical" evidence="1">
    <location>
        <begin position="7"/>
        <end position="29"/>
    </location>
</feature>
<sequence>MGNAQKALIMAAGFFLAIALITIAVVMFISAQDATKAAQNNFSDIQTELSQTAFTVYDNTVVSGSQVVNALRKFADKEQFGIQVQTGKNPVGSWYTNKIDTTSPSSSNYGTVIASISRDAVANATLESHMDYVNPSGKFKAHIIKDKSNVIRAIEFMQQ</sequence>
<evidence type="ECO:0000256" key="1">
    <source>
        <dbReference type="SAM" id="Phobius"/>
    </source>
</evidence>
<evidence type="ECO:0000313" key="3">
    <source>
        <dbReference type="EMBL" id="QAV20272.1"/>
    </source>
</evidence>
<organism evidence="3 4">
    <name type="scientific">Paenibacillus chitinolyticus</name>
    <dbReference type="NCBI Taxonomy" id="79263"/>
    <lineage>
        <taxon>Bacteria</taxon>
        <taxon>Bacillati</taxon>
        <taxon>Bacillota</taxon>
        <taxon>Bacilli</taxon>
        <taxon>Bacillales</taxon>
        <taxon>Paenibacillaceae</taxon>
        <taxon>Paenibacillus</taxon>
    </lineage>
</organism>
<evidence type="ECO:0000313" key="5">
    <source>
        <dbReference type="Proteomes" id="UP001527202"/>
    </source>
</evidence>
<dbReference type="EMBL" id="CP026520">
    <property type="protein sequence ID" value="QAV20272.1"/>
    <property type="molecule type" value="Genomic_DNA"/>
</dbReference>
<reference evidence="2 5" key="2">
    <citation type="submission" date="2022-05" db="EMBL/GenBank/DDBJ databases">
        <title>Genome Sequencing of Bee-Associated Microbes.</title>
        <authorList>
            <person name="Dunlap C."/>
        </authorList>
    </citation>
    <scope>NUCLEOTIDE SEQUENCE [LARGE SCALE GENOMIC DNA]</scope>
    <source>
        <strain evidence="2 5">NRRL B-23120</strain>
    </source>
</reference>
<evidence type="ECO:0000313" key="2">
    <source>
        <dbReference type="EMBL" id="MCY9597893.1"/>
    </source>
</evidence>
<keyword evidence="1" id="KW-1133">Transmembrane helix</keyword>
<reference evidence="3 4" key="1">
    <citation type="submission" date="2018-01" db="EMBL/GenBank/DDBJ databases">
        <title>The whole genome sequencing and assembly of Paenibacillus chitinolyticus KCCM 41400 strain.</title>
        <authorList>
            <person name="Kim J.-Y."/>
            <person name="Park M.-K."/>
            <person name="Lee Y.-J."/>
            <person name="Yi H."/>
            <person name="Bahn Y.-S."/>
            <person name="Kim J.F."/>
            <person name="Lee D.-W."/>
        </authorList>
    </citation>
    <scope>NUCLEOTIDE SEQUENCE [LARGE SCALE GENOMIC DNA]</scope>
    <source>
        <strain evidence="3 4">KCCM 41400</strain>
    </source>
</reference>
<dbReference type="Proteomes" id="UP001527202">
    <property type="component" value="Unassembled WGS sequence"/>
</dbReference>
<proteinExistence type="predicted"/>
<keyword evidence="5" id="KW-1185">Reference proteome</keyword>
<dbReference type="AlphaFoldDB" id="A0A410X131"/>
<dbReference type="EMBL" id="JAMDMJ010000025">
    <property type="protein sequence ID" value="MCY9597893.1"/>
    <property type="molecule type" value="Genomic_DNA"/>
</dbReference>
<gene>
    <name evidence="2" type="ORF">M5X16_19170</name>
    <name evidence="3" type="ORF">PC41400_22405</name>
</gene>
<evidence type="ECO:0000313" key="4">
    <source>
        <dbReference type="Proteomes" id="UP000288943"/>
    </source>
</evidence>
<protein>
    <submittedName>
        <fullName evidence="3">ABC transporter permease</fullName>
    </submittedName>
</protein>
<accession>A0A410X131</accession>
<dbReference type="OrthoDB" id="2081843at2"/>
<dbReference type="KEGG" id="pchi:PC41400_22405"/>
<keyword evidence="1" id="KW-0812">Transmembrane</keyword>
<dbReference type="GeneID" id="95377549"/>
<name>A0A410X131_9BACL</name>
<dbReference type="Proteomes" id="UP000288943">
    <property type="component" value="Chromosome"/>
</dbReference>
<dbReference type="RefSeq" id="WP_009672600.1">
    <property type="nucleotide sequence ID" value="NZ_CP026520.1"/>
</dbReference>